<keyword evidence="1" id="KW-0812">Transmembrane</keyword>
<comment type="caution">
    <text evidence="2">The sequence shown here is derived from an EMBL/GenBank/DDBJ whole genome shotgun (WGS) entry which is preliminary data.</text>
</comment>
<keyword evidence="1" id="KW-1133">Transmembrane helix</keyword>
<keyword evidence="3" id="KW-1185">Reference proteome</keyword>
<evidence type="ECO:0000313" key="2">
    <source>
        <dbReference type="EMBL" id="TFE88001.1"/>
    </source>
</evidence>
<dbReference type="OrthoDB" id="2666278at2"/>
<dbReference type="SUPFAM" id="SSF50182">
    <property type="entry name" value="Sm-like ribonucleoproteins"/>
    <property type="match status" value="1"/>
</dbReference>
<dbReference type="RefSeq" id="WP_134752547.1">
    <property type="nucleotide sequence ID" value="NZ_MYFO02000003.1"/>
</dbReference>
<dbReference type="CDD" id="cd00600">
    <property type="entry name" value="Sm_like"/>
    <property type="match status" value="1"/>
</dbReference>
<proteinExistence type="predicted"/>
<sequence>MYPTASVSVIYQADPAWAAQAMHKREAVMSAVHACMGHTVRIQTIDGQMYEGVLVGVDGRHVMLQVNERSYPSSASRAFYNPAAATILPLVLFELLVIVLLS</sequence>
<evidence type="ECO:0000313" key="3">
    <source>
        <dbReference type="Proteomes" id="UP000298246"/>
    </source>
</evidence>
<accession>A0A4Y8Q4N8</accession>
<reference evidence="2 3" key="1">
    <citation type="submission" date="2017-03" db="EMBL/GenBank/DDBJ databases">
        <title>Isolation of Levoglucosan Utilizing Bacteria.</title>
        <authorList>
            <person name="Arya A.S."/>
        </authorList>
    </citation>
    <scope>NUCLEOTIDE SEQUENCE [LARGE SCALE GENOMIC DNA]</scope>
    <source>
        <strain evidence="2 3">MEC069</strain>
    </source>
</reference>
<protein>
    <submittedName>
        <fullName evidence="2">Uncharacterized protein</fullName>
    </submittedName>
</protein>
<evidence type="ECO:0000256" key="1">
    <source>
        <dbReference type="SAM" id="Phobius"/>
    </source>
</evidence>
<keyword evidence="1" id="KW-0472">Membrane</keyword>
<name>A0A4Y8Q4N8_9BACL</name>
<organism evidence="2 3">
    <name type="scientific">Paenibacillus athensensis</name>
    <dbReference type="NCBI Taxonomy" id="1967502"/>
    <lineage>
        <taxon>Bacteria</taxon>
        <taxon>Bacillati</taxon>
        <taxon>Bacillota</taxon>
        <taxon>Bacilli</taxon>
        <taxon>Bacillales</taxon>
        <taxon>Paenibacillaceae</taxon>
        <taxon>Paenibacillus</taxon>
    </lineage>
</organism>
<gene>
    <name evidence="2" type="ORF">B5M42_10610</name>
</gene>
<dbReference type="InterPro" id="IPR010920">
    <property type="entry name" value="LSM_dom_sf"/>
</dbReference>
<feature type="transmembrane region" description="Helical" evidence="1">
    <location>
        <begin position="79"/>
        <end position="101"/>
    </location>
</feature>
<dbReference type="EMBL" id="MYFO01000011">
    <property type="protein sequence ID" value="TFE88001.1"/>
    <property type="molecule type" value="Genomic_DNA"/>
</dbReference>
<dbReference type="Proteomes" id="UP000298246">
    <property type="component" value="Unassembled WGS sequence"/>
</dbReference>
<dbReference type="AlphaFoldDB" id="A0A4Y8Q4N8"/>